<evidence type="ECO:0000256" key="7">
    <source>
        <dbReference type="SAM" id="MobiDB-lite"/>
    </source>
</evidence>
<dbReference type="AlphaFoldDB" id="A0A0M3QYB6"/>
<keyword evidence="4" id="KW-0804">Transcription</keyword>
<feature type="region of interest" description="Disordered" evidence="7">
    <location>
        <begin position="169"/>
        <end position="199"/>
    </location>
</feature>
<organism evidence="9 10">
    <name type="scientific">Drosophila busckii</name>
    <name type="common">Fruit fly</name>
    <dbReference type="NCBI Taxonomy" id="30019"/>
    <lineage>
        <taxon>Eukaryota</taxon>
        <taxon>Metazoa</taxon>
        <taxon>Ecdysozoa</taxon>
        <taxon>Arthropoda</taxon>
        <taxon>Hexapoda</taxon>
        <taxon>Insecta</taxon>
        <taxon>Pterygota</taxon>
        <taxon>Neoptera</taxon>
        <taxon>Endopterygota</taxon>
        <taxon>Diptera</taxon>
        <taxon>Brachycera</taxon>
        <taxon>Muscomorpha</taxon>
        <taxon>Ephydroidea</taxon>
        <taxon>Drosophilidae</taxon>
        <taxon>Drosophila</taxon>
    </lineage>
</organism>
<feature type="domain" description="HTH psq-type" evidence="8">
    <location>
        <begin position="589"/>
        <end position="641"/>
    </location>
</feature>
<proteinExistence type="predicted"/>
<dbReference type="Gene3D" id="1.10.10.60">
    <property type="entry name" value="Homeodomain-like"/>
    <property type="match status" value="1"/>
</dbReference>
<evidence type="ECO:0000313" key="10">
    <source>
        <dbReference type="Proteomes" id="UP000494163"/>
    </source>
</evidence>
<dbReference type="GO" id="GO:0006357">
    <property type="term" value="P:regulation of transcription by RNA polymerase II"/>
    <property type="evidence" value="ECO:0007669"/>
    <property type="project" value="TreeGrafter"/>
</dbReference>
<protein>
    <submittedName>
        <fullName evidence="9">Eip93F</fullName>
    </submittedName>
</protein>
<evidence type="ECO:0000256" key="2">
    <source>
        <dbReference type="ARBA" id="ARBA00023015"/>
    </source>
</evidence>
<feature type="compositionally biased region" description="Basic and acidic residues" evidence="7">
    <location>
        <begin position="102"/>
        <end position="111"/>
    </location>
</feature>
<dbReference type="SUPFAM" id="SSF46689">
    <property type="entry name" value="Homeodomain-like"/>
    <property type="match status" value="1"/>
</dbReference>
<feature type="region of interest" description="Disordered" evidence="7">
    <location>
        <begin position="862"/>
        <end position="937"/>
    </location>
</feature>
<name>A0A0M3QYB6_DROBS</name>
<dbReference type="Proteomes" id="UP000494163">
    <property type="component" value="Chromosome 3R"/>
</dbReference>
<accession>A0A0M3QYB6</accession>
<gene>
    <name evidence="9" type="ORF">Dbus_chr3Rg2143</name>
</gene>
<dbReference type="PANTHER" id="PTHR21545:SF13">
    <property type="entry name" value="ECDYSONE-INDUCED PROTEIN 93F, ISOFORM C"/>
    <property type="match status" value="1"/>
</dbReference>
<dbReference type="FunFam" id="1.10.10.60:FF:000019">
    <property type="entry name" value="Ligand-dependent corepressor isoform 1"/>
    <property type="match status" value="1"/>
</dbReference>
<keyword evidence="3 6" id="KW-0238">DNA-binding</keyword>
<dbReference type="InterPro" id="IPR007889">
    <property type="entry name" value="HTH_Psq"/>
</dbReference>
<dbReference type="STRING" id="30019.A0A0M3QYB6"/>
<evidence type="ECO:0000256" key="6">
    <source>
        <dbReference type="PROSITE-ProRule" id="PRU00320"/>
    </source>
</evidence>
<reference evidence="9 10" key="1">
    <citation type="submission" date="2015-08" db="EMBL/GenBank/DDBJ databases">
        <title>Ancestral chromatin configuration constrains chromatin evolution on differentiating sex chromosomes in Drosophila.</title>
        <authorList>
            <person name="Zhou Q."/>
            <person name="Bachtrog D."/>
        </authorList>
    </citation>
    <scope>NUCLEOTIDE SEQUENCE [LARGE SCALE GENOMIC DNA]</scope>
    <source>
        <tissue evidence="9">Whole larvae</tissue>
    </source>
</reference>
<dbReference type="PROSITE" id="PS50960">
    <property type="entry name" value="HTH_PSQ"/>
    <property type="match status" value="1"/>
</dbReference>
<evidence type="ECO:0000256" key="1">
    <source>
        <dbReference type="ARBA" id="ARBA00004123"/>
    </source>
</evidence>
<dbReference type="GO" id="GO:0003677">
    <property type="term" value="F:DNA binding"/>
    <property type="evidence" value="ECO:0007669"/>
    <property type="project" value="UniProtKB-UniRule"/>
</dbReference>
<feature type="compositionally biased region" description="Low complexity" evidence="7">
    <location>
        <begin position="112"/>
        <end position="122"/>
    </location>
</feature>
<feature type="compositionally biased region" description="Low complexity" evidence="7">
    <location>
        <begin position="175"/>
        <end position="199"/>
    </location>
</feature>
<feature type="compositionally biased region" description="Low complexity" evidence="7">
    <location>
        <begin position="293"/>
        <end position="314"/>
    </location>
</feature>
<feature type="compositionally biased region" description="Low complexity" evidence="7">
    <location>
        <begin position="881"/>
        <end position="909"/>
    </location>
</feature>
<dbReference type="OrthoDB" id="10028342at2759"/>
<keyword evidence="5 6" id="KW-0539">Nucleus</keyword>
<keyword evidence="10" id="KW-1185">Reference proteome</keyword>
<feature type="region of interest" description="Disordered" evidence="7">
    <location>
        <begin position="284"/>
        <end position="319"/>
    </location>
</feature>
<feature type="compositionally biased region" description="Low complexity" evidence="7">
    <location>
        <begin position="921"/>
        <end position="937"/>
    </location>
</feature>
<dbReference type="GO" id="GO:0005634">
    <property type="term" value="C:nucleus"/>
    <property type="evidence" value="ECO:0007669"/>
    <property type="project" value="UniProtKB-SubCell"/>
</dbReference>
<evidence type="ECO:0000256" key="4">
    <source>
        <dbReference type="ARBA" id="ARBA00023163"/>
    </source>
</evidence>
<evidence type="ECO:0000256" key="5">
    <source>
        <dbReference type="ARBA" id="ARBA00023242"/>
    </source>
</evidence>
<evidence type="ECO:0000313" key="9">
    <source>
        <dbReference type="EMBL" id="ALC47393.1"/>
    </source>
</evidence>
<evidence type="ECO:0000259" key="8">
    <source>
        <dbReference type="PROSITE" id="PS50960"/>
    </source>
</evidence>
<feature type="region of interest" description="Disordered" evidence="7">
    <location>
        <begin position="420"/>
        <end position="454"/>
    </location>
</feature>
<dbReference type="EMBL" id="CP012526">
    <property type="protein sequence ID" value="ALC47393.1"/>
    <property type="molecule type" value="Genomic_DNA"/>
</dbReference>
<comment type="subcellular location">
    <subcellularLocation>
        <location evidence="1 6">Nucleus</location>
    </subcellularLocation>
</comment>
<dbReference type="InterPro" id="IPR009057">
    <property type="entry name" value="Homeodomain-like_sf"/>
</dbReference>
<feature type="region of interest" description="Disordered" evidence="7">
    <location>
        <begin position="102"/>
        <end position="136"/>
    </location>
</feature>
<feature type="DNA-binding region" description="H-T-H motif" evidence="6">
    <location>
        <begin position="617"/>
        <end position="637"/>
    </location>
</feature>
<dbReference type="PANTHER" id="PTHR21545">
    <property type="entry name" value="TRANSCRIPTION FACTOR MLR1/2"/>
    <property type="match status" value="1"/>
</dbReference>
<evidence type="ECO:0000256" key="3">
    <source>
        <dbReference type="ARBA" id="ARBA00023125"/>
    </source>
</evidence>
<sequence length="992" mass="105923">MHISSSELCLERVAEEFMGRRKWKHYQDQLTRNQLNIAEQQPIAIANEVDDCNYKENHRLTQHHNNNSCSSNNNSKAQTDFVHTHTSQADADADADVDAHEFEIDDDRVRESSATSRSSSSTPIPPPPEPNDWTPSDKCNFCINGRLLTVNAAGQLVAETATTNNSNNICQNGNAAQQHDSDSSSSASLHINNNNNNNNKYRARQVANTKATATTAAAAAAATATAASIELYKLLTMTSMDSSMAAKLAHFTMMANDFNLMSKLANQQHANAVTPTTSELTAAADSPTLKETPSSALDAPLDLSSKPSPNSSISGDMKTVRSSADCVTAGHSYSGSEDLSSGLHEVLTHKLSHNSRKASTPYHLPRDNHLRQKLGNMKLNLLAPTELQESDVDSNASTPAPVYLDFVESLASDHLRKLRPLSEHNGSEPGDDLEPLMSPKLPPRRQAGTPTHAAHAAHAAAAGAATGLNIPINGNMLLQTMLLMAGTGAITEVDESQTLGDFFKGLLLAKRGDLMNDALANVLAGGGNAHESNNALRLLQQQQQQLNALNAFRRQLPKSETPETNSSLDANDACEDPILKIPSYKISSAASRGKYRNYDRDSLVEAVKAVQRGEMSVHRAGSYYGVPHSTLEYKVKERHLMRPRKREPKPQPDLVGLTGAANKLNLEKLKAGSSSSSNNNNNNIGGGSKLSNALKNNSAAQAAAAAAAAANAANGLKLPMYDAASQLSFQQSMFAWPQPSANANYNLDLRNLPLSVAAGNHHAHSGLPMNSALEMAENLYDGIIRKSLNNDGGGGSNSSANNGNALLDQLLVKKTPFTNNRSNDYLAAAAAAACSSSAESVKRSGSPMSPYADIKRERLSPMRHAGESNSSDEDAAEHHGNNNNNNSELAHNKNNNGSNNFNNNNNGNGRSRMTSRDSETDASSQKSDQSHSSAAAAAAAAAGNKMMMDLNGGVKCEPNIAHMLPSGNSILHEKLAQIKAEQADCIANDEQL</sequence>
<dbReference type="Pfam" id="PF05225">
    <property type="entry name" value="HTH_psq"/>
    <property type="match status" value="1"/>
</dbReference>
<keyword evidence="2" id="KW-0805">Transcription regulation</keyword>